<dbReference type="Gene3D" id="1.20.1280.50">
    <property type="match status" value="1"/>
</dbReference>
<dbReference type="InterPro" id="IPR001810">
    <property type="entry name" value="F-box_dom"/>
</dbReference>
<dbReference type="Proteomes" id="UP000672032">
    <property type="component" value="Chromosome 4"/>
</dbReference>
<dbReference type="OrthoDB" id="3510874at2759"/>
<evidence type="ECO:0000313" key="3">
    <source>
        <dbReference type="Proteomes" id="UP000672032"/>
    </source>
</evidence>
<sequence>MASNSLARVLEGMKLEDGTPDTNLRTSAIAHLLNSSVLTFGESRMLKAHFDNIDFRRDLIVMLPFELVVRVFDHLDLEEFMTMCHVSRDWRGKLLNRKFCARLFRLYFRGTWESVYVPLSEKDRESRLENISSVFLEMCAKRLKRRRGQWHSVSSYHYPRDSNSSRYPNGEPVNKILYKNGRVAIITDRFSIRVDNLRTHTSVRYMHEQRSPLKDCVLSNELLIAYIDYPKPQFNVWSLDEEADPAVIHLECHNSILSSHNKQIAFGRKTNNTKTTEAVYVWIDGHIQHLAEPKFENPDVPGAFLEVRLCGFIFHPTEENHFFVFYQPVPPNDTSTKGIIVQEHRAGLPHKTWHHNLTSSHFRTLNAELIDKDGLVALIYEDDAQPFRPQLPSLSNHGTSQDSASRDPNLTFTIFNIFTQEFGVLAKHARTFLIGGAARCDITDFRGRRGLWGDDDFIVQSNRYGYVVWNFDPSVTLPTAELYSRPGSFMVLLNTEI</sequence>
<evidence type="ECO:0000313" key="2">
    <source>
        <dbReference type="EMBL" id="QSZ34535.1"/>
    </source>
</evidence>
<dbReference type="SUPFAM" id="SSF81383">
    <property type="entry name" value="F-box domain"/>
    <property type="match status" value="1"/>
</dbReference>
<keyword evidence="3" id="KW-1185">Reference proteome</keyword>
<dbReference type="AlphaFoldDB" id="A0A8A3PHM0"/>
<dbReference type="InterPro" id="IPR036047">
    <property type="entry name" value="F-box-like_dom_sf"/>
</dbReference>
<accession>A0A8A3PHM0</accession>
<proteinExistence type="predicted"/>
<protein>
    <recommendedName>
        <fullName evidence="1">F-box domain-containing protein</fullName>
    </recommendedName>
</protein>
<dbReference type="CDD" id="cd09917">
    <property type="entry name" value="F-box_SF"/>
    <property type="match status" value="1"/>
</dbReference>
<name>A0A8A3PHM0_9HELO</name>
<dbReference type="EMBL" id="CP063408">
    <property type="protein sequence ID" value="QSZ34535.1"/>
    <property type="molecule type" value="Genomic_DNA"/>
</dbReference>
<organism evidence="2 3">
    <name type="scientific">Monilinia vaccinii-corymbosi</name>
    <dbReference type="NCBI Taxonomy" id="61207"/>
    <lineage>
        <taxon>Eukaryota</taxon>
        <taxon>Fungi</taxon>
        <taxon>Dikarya</taxon>
        <taxon>Ascomycota</taxon>
        <taxon>Pezizomycotina</taxon>
        <taxon>Leotiomycetes</taxon>
        <taxon>Helotiales</taxon>
        <taxon>Sclerotiniaceae</taxon>
        <taxon>Monilinia</taxon>
    </lineage>
</organism>
<dbReference type="PROSITE" id="PS50181">
    <property type="entry name" value="FBOX"/>
    <property type="match status" value="1"/>
</dbReference>
<feature type="domain" description="F-box" evidence="1">
    <location>
        <begin position="57"/>
        <end position="107"/>
    </location>
</feature>
<evidence type="ECO:0000259" key="1">
    <source>
        <dbReference type="PROSITE" id="PS50181"/>
    </source>
</evidence>
<gene>
    <name evidence="2" type="ORF">DSL72_006129</name>
</gene>
<dbReference type="Pfam" id="PF00646">
    <property type="entry name" value="F-box"/>
    <property type="match status" value="1"/>
</dbReference>
<reference evidence="2" key="1">
    <citation type="submission" date="2020-10" db="EMBL/GenBank/DDBJ databases">
        <title>Genome Sequence of Monilinia vaccinii-corymbosi Sheds Light on Mummy Berry Disease Infection of Blueberry and Mating Type.</title>
        <authorList>
            <person name="Yow A.G."/>
            <person name="Zhang Y."/>
            <person name="Bansal K."/>
            <person name="Eacker S.M."/>
            <person name="Sullivan S."/>
            <person name="Liachko I."/>
            <person name="Cubeta M.A."/>
            <person name="Rollins J.A."/>
            <person name="Ashrafi H."/>
        </authorList>
    </citation>
    <scope>NUCLEOTIDE SEQUENCE</scope>
    <source>
        <strain evidence="2">RL-1</strain>
    </source>
</reference>
<dbReference type="SMART" id="SM00256">
    <property type="entry name" value="FBOX"/>
    <property type="match status" value="1"/>
</dbReference>